<keyword evidence="5 7" id="KW-1133">Transmembrane helix</keyword>
<dbReference type="InterPro" id="IPR035906">
    <property type="entry name" value="MetI-like_sf"/>
</dbReference>
<keyword evidence="4 7" id="KW-0812">Transmembrane</keyword>
<gene>
    <name evidence="9" type="ORF">VW23_001970</name>
</gene>
<comment type="subcellular location">
    <subcellularLocation>
        <location evidence="1 7">Cell membrane</location>
        <topology evidence="1 7">Multi-pass membrane protein</topology>
    </subcellularLocation>
</comment>
<dbReference type="PROSITE" id="PS50928">
    <property type="entry name" value="ABC_TM1"/>
    <property type="match status" value="1"/>
</dbReference>
<feature type="domain" description="ABC transmembrane type-1" evidence="8">
    <location>
        <begin position="69"/>
        <end position="281"/>
    </location>
</feature>
<evidence type="ECO:0000256" key="6">
    <source>
        <dbReference type="ARBA" id="ARBA00023136"/>
    </source>
</evidence>
<feature type="transmembrane region" description="Helical" evidence="7">
    <location>
        <begin position="106"/>
        <end position="125"/>
    </location>
</feature>
<evidence type="ECO:0000256" key="7">
    <source>
        <dbReference type="RuleBase" id="RU363032"/>
    </source>
</evidence>
<dbReference type="InterPro" id="IPR000515">
    <property type="entry name" value="MetI-like"/>
</dbReference>
<organism evidence="9 10">
    <name type="scientific">Devosia insulae DS-56</name>
    <dbReference type="NCBI Taxonomy" id="1116389"/>
    <lineage>
        <taxon>Bacteria</taxon>
        <taxon>Pseudomonadati</taxon>
        <taxon>Pseudomonadota</taxon>
        <taxon>Alphaproteobacteria</taxon>
        <taxon>Hyphomicrobiales</taxon>
        <taxon>Devosiaceae</taxon>
        <taxon>Devosia</taxon>
    </lineage>
</organism>
<dbReference type="Pfam" id="PF00528">
    <property type="entry name" value="BPD_transp_1"/>
    <property type="match status" value="1"/>
</dbReference>
<name>A0A1E5XM48_9HYPH</name>
<dbReference type="GO" id="GO:0055085">
    <property type="term" value="P:transmembrane transport"/>
    <property type="evidence" value="ECO:0007669"/>
    <property type="project" value="InterPro"/>
</dbReference>
<dbReference type="Gene3D" id="1.10.3720.10">
    <property type="entry name" value="MetI-like"/>
    <property type="match status" value="1"/>
</dbReference>
<dbReference type="RefSeq" id="WP_069911091.1">
    <property type="nucleotide sequence ID" value="NZ_LAJE02000268.1"/>
</dbReference>
<evidence type="ECO:0000256" key="2">
    <source>
        <dbReference type="ARBA" id="ARBA00022448"/>
    </source>
</evidence>
<dbReference type="OrthoDB" id="9801818at2"/>
<keyword evidence="3" id="KW-1003">Cell membrane</keyword>
<dbReference type="AlphaFoldDB" id="A0A1E5XM48"/>
<evidence type="ECO:0000313" key="10">
    <source>
        <dbReference type="Proteomes" id="UP000095463"/>
    </source>
</evidence>
<comment type="similarity">
    <text evidence="7">Belongs to the binding-protein-dependent transport system permease family.</text>
</comment>
<feature type="transmembrane region" description="Helical" evidence="7">
    <location>
        <begin position="157"/>
        <end position="180"/>
    </location>
</feature>
<dbReference type="PANTHER" id="PTHR43005:SF1">
    <property type="entry name" value="SPERMIDINE_PUTRESCINE TRANSPORT SYSTEM PERMEASE PROTEIN"/>
    <property type="match status" value="1"/>
</dbReference>
<dbReference type="Proteomes" id="UP000095463">
    <property type="component" value="Unassembled WGS sequence"/>
</dbReference>
<dbReference type="SUPFAM" id="SSF161098">
    <property type="entry name" value="MetI-like"/>
    <property type="match status" value="1"/>
</dbReference>
<evidence type="ECO:0000313" key="9">
    <source>
        <dbReference type="EMBL" id="OEO29680.1"/>
    </source>
</evidence>
<keyword evidence="2 7" id="KW-0813">Transport</keyword>
<dbReference type="SUPFAM" id="SSF160964">
    <property type="entry name" value="MalF N-terminal region-like"/>
    <property type="match status" value="1"/>
</dbReference>
<proteinExistence type="inferred from homology"/>
<feature type="transmembrane region" description="Helical" evidence="7">
    <location>
        <begin position="200"/>
        <end position="219"/>
    </location>
</feature>
<evidence type="ECO:0000256" key="1">
    <source>
        <dbReference type="ARBA" id="ARBA00004651"/>
    </source>
</evidence>
<comment type="caution">
    <text evidence="9">The sequence shown here is derived from an EMBL/GenBank/DDBJ whole genome shotgun (WGS) entry which is preliminary data.</text>
</comment>
<evidence type="ECO:0000256" key="4">
    <source>
        <dbReference type="ARBA" id="ARBA00022692"/>
    </source>
</evidence>
<dbReference type="EMBL" id="LAJE02000268">
    <property type="protein sequence ID" value="OEO29680.1"/>
    <property type="molecule type" value="Genomic_DNA"/>
</dbReference>
<feature type="transmembrane region" description="Helical" evidence="7">
    <location>
        <begin position="12"/>
        <end position="31"/>
    </location>
</feature>
<sequence length="289" mass="31967">MRASLWSRLFPYLLLMPAMAILLAMVVYPLLFSLTTSFTDYNLIMLNGVWVGFKNYLAAFGDPAFRDSAIFTFIFAFTSTGTQLVLGFVTALCLARVVYARGPLTILLMFPMMVTPVVVGILWLLMFQPDYSVVNGLLAKLGIAGPIWLQHPLTARIAVIVADVWQWTPFFTIILLAGILNLPKEVMEAGEIDGATPLQSLAKLAIPMLMPLILITTLIRLIDSFKTFDSIFVMTNGGPSASTEVVSLYIYRKGLPYMEMGYASALSYLFVIVLTVIAALLIRQLSRKA</sequence>
<reference evidence="9 10" key="1">
    <citation type="journal article" date="2015" name="Genome Announc.">
        <title>Genome Assemblies of Three Soil-Associated Devosia species: D. insulae, D. limi, and D. soli.</title>
        <authorList>
            <person name="Hassan Y.I."/>
            <person name="Lepp D."/>
            <person name="Zhou T."/>
        </authorList>
    </citation>
    <scope>NUCLEOTIDE SEQUENCE [LARGE SCALE GENOMIC DNA]</scope>
    <source>
        <strain evidence="9 10">DS-56</strain>
    </source>
</reference>
<feature type="transmembrane region" description="Helical" evidence="7">
    <location>
        <begin position="70"/>
        <end position="94"/>
    </location>
</feature>
<dbReference type="GO" id="GO:0005886">
    <property type="term" value="C:plasma membrane"/>
    <property type="evidence" value="ECO:0007669"/>
    <property type="project" value="UniProtKB-SubCell"/>
</dbReference>
<protein>
    <recommendedName>
        <fullName evidence="8">ABC transmembrane type-1 domain-containing protein</fullName>
    </recommendedName>
</protein>
<dbReference type="CDD" id="cd06261">
    <property type="entry name" value="TM_PBP2"/>
    <property type="match status" value="1"/>
</dbReference>
<dbReference type="PANTHER" id="PTHR43005">
    <property type="entry name" value="BLR7065 PROTEIN"/>
    <property type="match status" value="1"/>
</dbReference>
<accession>A0A1E5XM48</accession>
<keyword evidence="10" id="KW-1185">Reference proteome</keyword>
<feature type="transmembrane region" description="Helical" evidence="7">
    <location>
        <begin position="262"/>
        <end position="282"/>
    </location>
</feature>
<evidence type="ECO:0000256" key="3">
    <source>
        <dbReference type="ARBA" id="ARBA00022475"/>
    </source>
</evidence>
<keyword evidence="6 7" id="KW-0472">Membrane</keyword>
<evidence type="ECO:0000259" key="8">
    <source>
        <dbReference type="PROSITE" id="PS50928"/>
    </source>
</evidence>
<evidence type="ECO:0000256" key="5">
    <source>
        <dbReference type="ARBA" id="ARBA00022989"/>
    </source>
</evidence>